<keyword evidence="16" id="KW-1185">Reference proteome</keyword>
<keyword evidence="4 10" id="KW-0227">DNA damage</keyword>
<dbReference type="InterPro" id="IPR013719">
    <property type="entry name" value="RTT106/SPT16-like_middle_dom"/>
</dbReference>
<dbReference type="Gene3D" id="2.30.29.150">
    <property type="match status" value="1"/>
</dbReference>
<evidence type="ECO:0000256" key="4">
    <source>
        <dbReference type="ARBA" id="ARBA00022763"/>
    </source>
</evidence>
<feature type="compositionally biased region" description="Acidic residues" evidence="11">
    <location>
        <begin position="847"/>
        <end position="874"/>
    </location>
</feature>
<keyword evidence="9 10" id="KW-0539">Nucleus</keyword>
<evidence type="ECO:0000259" key="14">
    <source>
        <dbReference type="SMART" id="SM01287"/>
    </source>
</evidence>
<dbReference type="InterPro" id="IPR013953">
    <property type="entry name" value="FACT_SPT16_M"/>
</dbReference>
<evidence type="ECO:0000256" key="8">
    <source>
        <dbReference type="ARBA" id="ARBA00023204"/>
    </source>
</evidence>
<comment type="function">
    <text evidence="10">Component of the FACT complex, a general chromatin factor that acts to reorganize nucleosomes. The FACT complex is involved in multiple processes that require DNA as a template such as mRNA elongation, DNA replication and DNA repair. During transcription elongation the FACT complex acts as a histone chaperone that both destabilizes and restores nucleosomal structure. It facilitates the passage of RNA polymerase II and transcription by promoting the dissociation of one histone H2A-H2B dimer from the nucleosome, then subsequently promotes the reestablishment of the nucleosome following the passage of RNA polymerase II.</text>
</comment>
<evidence type="ECO:0000256" key="7">
    <source>
        <dbReference type="ARBA" id="ARBA00023163"/>
    </source>
</evidence>
<keyword evidence="6" id="KW-0175">Coiled coil</keyword>
<accession>A0ABQ7HZU7</accession>
<evidence type="ECO:0000256" key="9">
    <source>
        <dbReference type="ARBA" id="ARBA00023242"/>
    </source>
</evidence>
<organism evidence="15 16">
    <name type="scientific">Astathelohania contejeani</name>
    <dbReference type="NCBI Taxonomy" id="164912"/>
    <lineage>
        <taxon>Eukaryota</taxon>
        <taxon>Fungi</taxon>
        <taxon>Fungi incertae sedis</taxon>
        <taxon>Microsporidia</taxon>
        <taxon>Astathelohaniidae</taxon>
        <taxon>Astathelohania</taxon>
    </lineage>
</organism>
<dbReference type="Gene3D" id="3.90.230.10">
    <property type="entry name" value="Creatinase/methionine aminopeptidase superfamily"/>
    <property type="match status" value="1"/>
</dbReference>
<evidence type="ECO:0000256" key="5">
    <source>
        <dbReference type="ARBA" id="ARBA00023015"/>
    </source>
</evidence>
<dbReference type="Gene3D" id="2.30.29.30">
    <property type="entry name" value="Pleckstrin-homology domain (PH domain)/Phosphotyrosine-binding domain (PTB)"/>
    <property type="match status" value="1"/>
</dbReference>
<dbReference type="SMART" id="SM01287">
    <property type="entry name" value="Rtt106"/>
    <property type="match status" value="1"/>
</dbReference>
<dbReference type="InterPro" id="IPR011993">
    <property type="entry name" value="PH-like_dom_sf"/>
</dbReference>
<evidence type="ECO:0000259" key="13">
    <source>
        <dbReference type="SMART" id="SM01286"/>
    </source>
</evidence>
<dbReference type="SUPFAM" id="SSF55920">
    <property type="entry name" value="Creatinase/aminopeptidase"/>
    <property type="match status" value="1"/>
</dbReference>
<dbReference type="Pfam" id="PF08644">
    <property type="entry name" value="SPT16"/>
    <property type="match status" value="1"/>
</dbReference>
<comment type="caution">
    <text evidence="15">The sequence shown here is derived from an EMBL/GenBank/DDBJ whole genome shotgun (WGS) entry which is preliminary data.</text>
</comment>
<dbReference type="InterPro" id="IPR029149">
    <property type="entry name" value="Creatin/AminoP/Spt16_N"/>
</dbReference>
<feature type="domain" description="FACT complex subunit SPT16 N-terminal lobe" evidence="12">
    <location>
        <begin position="6"/>
        <end position="144"/>
    </location>
</feature>
<feature type="domain" description="FACT complex subunit SPT16 middle" evidence="13">
    <location>
        <begin position="451"/>
        <end position="578"/>
    </location>
</feature>
<dbReference type="SMART" id="SM01285">
    <property type="entry name" value="FACT-Spt16_Nlob"/>
    <property type="match status" value="1"/>
</dbReference>
<proteinExistence type="inferred from homology"/>
<dbReference type="Pfam" id="PF00557">
    <property type="entry name" value="Peptidase_M24"/>
    <property type="match status" value="1"/>
</dbReference>
<protein>
    <recommendedName>
        <fullName evidence="10">FACT complex subunit</fullName>
    </recommendedName>
</protein>
<gene>
    <name evidence="15" type="primary">spt16</name>
    <name evidence="15" type="ORF">TCON_1053</name>
</gene>
<name>A0ABQ7HZU7_9MICR</name>
<dbReference type="Pfam" id="PF08512">
    <property type="entry name" value="Rttp106-like_middle"/>
    <property type="match status" value="1"/>
</dbReference>
<dbReference type="Gene3D" id="3.40.350.10">
    <property type="entry name" value="Creatinase/prolidase N-terminal domain"/>
    <property type="match status" value="1"/>
</dbReference>
<evidence type="ECO:0000313" key="16">
    <source>
        <dbReference type="Proteomes" id="UP001516464"/>
    </source>
</evidence>
<keyword evidence="7 10" id="KW-0804">Transcription</keyword>
<comment type="similarity">
    <text evidence="1 10">Belongs to the peptidase M24 family. SPT16 subfamily.</text>
</comment>
<dbReference type="Pfam" id="PF14826">
    <property type="entry name" value="FACT-Spt16_Nlob"/>
    <property type="match status" value="1"/>
</dbReference>
<dbReference type="SMART" id="SM01286">
    <property type="entry name" value="SPT16"/>
    <property type="match status" value="1"/>
</dbReference>
<evidence type="ECO:0000256" key="6">
    <source>
        <dbReference type="ARBA" id="ARBA00023054"/>
    </source>
</evidence>
<dbReference type="Gene3D" id="2.30.29.210">
    <property type="entry name" value="FACT complex subunit Spt16p/Cdc68p"/>
    <property type="match status" value="1"/>
</dbReference>
<keyword evidence="8 10" id="KW-0234">DNA repair</keyword>
<evidence type="ECO:0000256" key="2">
    <source>
        <dbReference type="ARBA" id="ARBA00022454"/>
    </source>
</evidence>
<keyword evidence="5 10" id="KW-0805">Transcription regulation</keyword>
<dbReference type="InterPro" id="IPR056595">
    <property type="entry name" value="Fact-SPT16_PH"/>
</dbReference>
<dbReference type="PANTHER" id="PTHR13980">
    <property type="entry name" value="CDC68 RELATED"/>
    <property type="match status" value="1"/>
</dbReference>
<keyword evidence="3 10" id="KW-0235">DNA replication</keyword>
<comment type="subunit">
    <text evidence="10">Component of the FACT complex.</text>
</comment>
<dbReference type="InterPro" id="IPR000994">
    <property type="entry name" value="Pept_M24"/>
</dbReference>
<dbReference type="PANTHER" id="PTHR13980:SF15">
    <property type="entry name" value="FACT COMPLEX SUBUNIT SPT16"/>
    <property type="match status" value="1"/>
</dbReference>
<evidence type="ECO:0000256" key="3">
    <source>
        <dbReference type="ARBA" id="ARBA00022705"/>
    </source>
</evidence>
<sequence>MPEIQLNPIQFKTRLANLRRHIGSQTLMIILGKTSDVEIFGVNSALFLYLLNYEFPETIFFISQKRTIALTSPKKALLLEQLITENDIKILIRKKDGSNRKELHEKLKDWVGSDISIVDRPNLHGELCQEYLGLFNITDITPRIKEIFRIKTKEEIINTKKSSLCTNMLLKKGINEVLKYAKEGKRVSHGQWSHDIEEILDGNFDIDVDVDNIDLIFPPFIQSGNQTDFSEMNEMPSINFNVISVVIGTRYHGYCYKKGRTLLINPIEEEENEYTKLFNLRTYIFKMLSEGIGKKGSEIYKSITNYINDNRIENLNEEFCYTIGIIEKEEALDNEFTLEPGMIFCVDLQLNNKYNLTDILILGEEFSLDEKADFIYEIDVPKSRRGNAREKDKEVERNIMRTEHQRVLMEKLIEEQLAFYKSSEAPEKEKEVSEKYFSYKKENLIPRSPKISIDRKNMCVLVPISVYCVPVHIFHVKSVSKVEDTQECFLRMNFSGSDFKTAIIKGDRSTIGKAYAEINDLKKEFGNRDVKAIEPGELNEIKGRKTVLMDVHLRMDFRTGQRKSKASNLEIHENGFRYNNGSTSLDFLFTNVKHFLYQGGPKEPRTILHFHLNAPIIVGNKKTRNIQFYKDSSLSQIHDTKRMKEDDYMEEILEKEDMAKRIEIDNEFRKFISFVEECSSLRVDNIIEGKGFSGVVQKESSMIEFTSECLISLAETPFLVTTLSEIEIIAFERVVFGSKTFDITIVLKNKQVESILSVYQTELNKLKEYFDLKNVCFIEIAVNLQWNNLIKTIMQNPIGFYETGGWSELQADEEEEDSDITTSSEYTESEDDDETLDSDVSFVDESSLVEEDEPSDIIESEEYYDSEEEEEESDDRSKRRKK</sequence>
<evidence type="ECO:0000259" key="12">
    <source>
        <dbReference type="SMART" id="SM01285"/>
    </source>
</evidence>
<evidence type="ECO:0000256" key="1">
    <source>
        <dbReference type="ARBA" id="ARBA00010779"/>
    </source>
</evidence>
<dbReference type="InterPro" id="IPR029148">
    <property type="entry name" value="FACT-SPT16_Nlobe"/>
</dbReference>
<dbReference type="Proteomes" id="UP001516464">
    <property type="component" value="Unassembled WGS sequence"/>
</dbReference>
<feature type="compositionally biased region" description="Acidic residues" evidence="11">
    <location>
        <begin position="827"/>
        <end position="837"/>
    </location>
</feature>
<dbReference type="SUPFAM" id="SSF50729">
    <property type="entry name" value="PH domain-like"/>
    <property type="match status" value="1"/>
</dbReference>
<evidence type="ECO:0000313" key="15">
    <source>
        <dbReference type="EMBL" id="KAF7683733.1"/>
    </source>
</evidence>
<dbReference type="Pfam" id="PF24824">
    <property type="entry name" value="PH_SPT16"/>
    <property type="match status" value="1"/>
</dbReference>
<dbReference type="InterPro" id="IPR036005">
    <property type="entry name" value="Creatinase/aminopeptidase-like"/>
</dbReference>
<comment type="subcellular location">
    <subcellularLocation>
        <location evidence="10">Nucleus</location>
    </subcellularLocation>
    <subcellularLocation>
        <location evidence="10">Chromosome</location>
    </subcellularLocation>
</comment>
<keyword evidence="2 10" id="KW-0158">Chromosome</keyword>
<reference evidence="15 16" key="1">
    <citation type="submission" date="2019-01" db="EMBL/GenBank/DDBJ databases">
        <title>Genomes sequencing and comparative genomics of infectious freshwater microsporidia, Cucumispora dikerogammari and Thelohania contejeani.</title>
        <authorList>
            <person name="Cormier A."/>
            <person name="Giraud I."/>
            <person name="Wattier R."/>
            <person name="Teixeira M."/>
            <person name="Grandjean F."/>
            <person name="Rigaud T."/>
            <person name="Cordaux R."/>
        </authorList>
    </citation>
    <scope>NUCLEOTIDE SEQUENCE [LARGE SCALE GENOMIC DNA]</scope>
    <source>
        <strain evidence="15">T1</strain>
        <tissue evidence="15">Spores</tissue>
    </source>
</reference>
<dbReference type="InterPro" id="IPR040258">
    <property type="entry name" value="Spt16"/>
</dbReference>
<feature type="region of interest" description="Disordered" evidence="11">
    <location>
        <begin position="811"/>
        <end position="882"/>
    </location>
</feature>
<evidence type="ECO:0000256" key="10">
    <source>
        <dbReference type="RuleBase" id="RU367052"/>
    </source>
</evidence>
<feature type="domain" description="Histone chaperone RTT106/FACT complex subunit SPT16-like middle" evidence="14">
    <location>
        <begin position="692"/>
        <end position="780"/>
    </location>
</feature>
<dbReference type="EMBL" id="SBIQ01000056">
    <property type="protein sequence ID" value="KAF7683733.1"/>
    <property type="molecule type" value="Genomic_DNA"/>
</dbReference>
<evidence type="ECO:0000256" key="11">
    <source>
        <dbReference type="SAM" id="MobiDB-lite"/>
    </source>
</evidence>